<reference evidence="2" key="2">
    <citation type="submission" date="2021-04" db="EMBL/GenBank/DDBJ databases">
        <authorList>
            <person name="Gilroy R."/>
        </authorList>
    </citation>
    <scope>NUCLEOTIDE SEQUENCE</scope>
    <source>
        <strain evidence="2">CHK33-5263</strain>
    </source>
</reference>
<keyword evidence="1" id="KW-0812">Transmembrane</keyword>
<dbReference type="Proteomes" id="UP000824044">
    <property type="component" value="Unassembled WGS sequence"/>
</dbReference>
<organism evidence="2 3">
    <name type="scientific">Candidatus Gallimonas intestinigallinarum</name>
    <dbReference type="NCBI Taxonomy" id="2838604"/>
    <lineage>
        <taxon>Bacteria</taxon>
        <taxon>Bacillati</taxon>
        <taxon>Bacillota</taxon>
        <taxon>Clostridia</taxon>
        <taxon>Candidatus Gallimonas</taxon>
    </lineage>
</organism>
<evidence type="ECO:0000256" key="1">
    <source>
        <dbReference type="SAM" id="Phobius"/>
    </source>
</evidence>
<feature type="transmembrane region" description="Helical" evidence="1">
    <location>
        <begin position="192"/>
        <end position="213"/>
    </location>
</feature>
<protein>
    <submittedName>
        <fullName evidence="2">Uncharacterized protein</fullName>
    </submittedName>
</protein>
<gene>
    <name evidence="2" type="ORF">H9812_03290</name>
</gene>
<feature type="transmembrane region" description="Helical" evidence="1">
    <location>
        <begin position="155"/>
        <end position="180"/>
    </location>
</feature>
<sequence length="239" mass="25895">MIAFSAGLICAIVLCCKVLYKLHLNVHAFLRGTPDIGVARYNLKDGISVMYRAPAPSDRALRGYQIYTMQKRKEKFFVAEWADGARSAEYDLVLYDACNRVIDIMRIAEVRGGRAYTHKYTLPAKTDYLSLSVRSVNGGRLASGCAISLKTCAHILFAAVVSALFACVIAWVTCSIVFLAQSGLAGISFGGWMHLLLASGFAAFGCSVLISLYPVAAGAFRAWAGRIRRSRLKGGGHGI</sequence>
<keyword evidence="1" id="KW-1133">Transmembrane helix</keyword>
<evidence type="ECO:0000313" key="3">
    <source>
        <dbReference type="Proteomes" id="UP000824044"/>
    </source>
</evidence>
<dbReference type="EMBL" id="DXBS01000065">
    <property type="protein sequence ID" value="HIZ24484.1"/>
    <property type="molecule type" value="Genomic_DNA"/>
</dbReference>
<reference evidence="2" key="1">
    <citation type="journal article" date="2021" name="PeerJ">
        <title>Extensive microbial diversity within the chicken gut microbiome revealed by metagenomics and culture.</title>
        <authorList>
            <person name="Gilroy R."/>
            <person name="Ravi A."/>
            <person name="Getino M."/>
            <person name="Pursley I."/>
            <person name="Horton D.L."/>
            <person name="Alikhan N.F."/>
            <person name="Baker D."/>
            <person name="Gharbi K."/>
            <person name="Hall N."/>
            <person name="Watson M."/>
            <person name="Adriaenssens E.M."/>
            <person name="Foster-Nyarko E."/>
            <person name="Jarju S."/>
            <person name="Secka A."/>
            <person name="Antonio M."/>
            <person name="Oren A."/>
            <person name="Chaudhuri R.R."/>
            <person name="La Ragione R."/>
            <person name="Hildebrand F."/>
            <person name="Pallen M.J."/>
        </authorList>
    </citation>
    <scope>NUCLEOTIDE SEQUENCE</scope>
    <source>
        <strain evidence="2">CHK33-5263</strain>
    </source>
</reference>
<keyword evidence="1" id="KW-0472">Membrane</keyword>
<dbReference type="AlphaFoldDB" id="A0A9D2DWX4"/>
<evidence type="ECO:0000313" key="2">
    <source>
        <dbReference type="EMBL" id="HIZ24484.1"/>
    </source>
</evidence>
<name>A0A9D2DWX4_9FIRM</name>
<comment type="caution">
    <text evidence="2">The sequence shown here is derived from an EMBL/GenBank/DDBJ whole genome shotgun (WGS) entry which is preliminary data.</text>
</comment>
<accession>A0A9D2DWX4</accession>
<proteinExistence type="predicted"/>